<evidence type="ECO:0000256" key="2">
    <source>
        <dbReference type="SAM" id="Phobius"/>
    </source>
</evidence>
<dbReference type="RefSeq" id="WP_160904545.1">
    <property type="nucleotide sequence ID" value="NZ_CP102850.1"/>
</dbReference>
<keyword evidence="2" id="KW-0472">Membrane</keyword>
<gene>
    <name evidence="3" type="ORF">GIY30_23775</name>
</gene>
<sequence length="59" mass="6519">MTQHNNDMSTAQWGQPTPPQGKKGWSRRRTIVVGGVAAFVILAVSVPPWAAPRTPRPRR</sequence>
<dbReference type="EMBL" id="WMBR01000011">
    <property type="protein sequence ID" value="MXP24345.1"/>
    <property type="molecule type" value="Genomic_DNA"/>
</dbReference>
<feature type="compositionally biased region" description="Polar residues" evidence="1">
    <location>
        <begin position="1"/>
        <end position="15"/>
    </location>
</feature>
<keyword evidence="2" id="KW-0812">Transmembrane</keyword>
<name>A0A6L7GZK3_9ACTN</name>
<feature type="region of interest" description="Disordered" evidence="1">
    <location>
        <begin position="1"/>
        <end position="27"/>
    </location>
</feature>
<organism evidence="3 4">
    <name type="scientific">Gordonia mangrovi</name>
    <dbReference type="NCBI Taxonomy" id="2665643"/>
    <lineage>
        <taxon>Bacteria</taxon>
        <taxon>Bacillati</taxon>
        <taxon>Actinomycetota</taxon>
        <taxon>Actinomycetes</taxon>
        <taxon>Mycobacteriales</taxon>
        <taxon>Gordoniaceae</taxon>
        <taxon>Gordonia</taxon>
    </lineage>
</organism>
<feature type="transmembrane region" description="Helical" evidence="2">
    <location>
        <begin position="31"/>
        <end position="50"/>
    </location>
</feature>
<protein>
    <submittedName>
        <fullName evidence="3">Uncharacterized protein</fullName>
    </submittedName>
</protein>
<evidence type="ECO:0000313" key="3">
    <source>
        <dbReference type="EMBL" id="MXP24345.1"/>
    </source>
</evidence>
<keyword evidence="2" id="KW-1133">Transmembrane helix</keyword>
<proteinExistence type="predicted"/>
<evidence type="ECO:0000256" key="1">
    <source>
        <dbReference type="SAM" id="MobiDB-lite"/>
    </source>
</evidence>
<evidence type="ECO:0000313" key="4">
    <source>
        <dbReference type="Proteomes" id="UP000475545"/>
    </source>
</evidence>
<accession>A0A6L7GZK3</accession>
<dbReference type="Proteomes" id="UP000475545">
    <property type="component" value="Unassembled WGS sequence"/>
</dbReference>
<dbReference type="AlphaFoldDB" id="A0A6L7GZK3"/>
<reference evidence="3 4" key="1">
    <citation type="submission" date="2019-11" db="EMBL/GenBank/DDBJ databases">
        <title>Gordonia sp. nov., a novel actinobacterium isolated from mangrove soil in Hainan.</title>
        <authorList>
            <person name="Huang X."/>
            <person name="Xie Y."/>
            <person name="Chu X."/>
            <person name="Xiao K."/>
        </authorList>
    </citation>
    <scope>NUCLEOTIDE SEQUENCE [LARGE SCALE GENOMIC DNA]</scope>
    <source>
        <strain evidence="3 4">HNM0687</strain>
    </source>
</reference>
<keyword evidence="4" id="KW-1185">Reference proteome</keyword>
<comment type="caution">
    <text evidence="3">The sequence shown here is derived from an EMBL/GenBank/DDBJ whole genome shotgun (WGS) entry which is preliminary data.</text>
</comment>